<evidence type="ECO:0000256" key="1">
    <source>
        <dbReference type="ARBA" id="ARBA00022741"/>
    </source>
</evidence>
<dbReference type="PIRSF" id="PIRSF005052">
    <property type="entry name" value="P-loopkin"/>
    <property type="match status" value="1"/>
</dbReference>
<keyword evidence="2 4" id="KW-0067">ATP-binding</keyword>
<dbReference type="Pfam" id="PF22740">
    <property type="entry name" value="PapZ_C"/>
    <property type="match status" value="1"/>
</dbReference>
<evidence type="ECO:0000256" key="4">
    <source>
        <dbReference type="HAMAP-Rule" id="MF_00636"/>
    </source>
</evidence>
<dbReference type="InterPro" id="IPR027417">
    <property type="entry name" value="P-loop_NTPase"/>
</dbReference>
<dbReference type="InterPro" id="IPR053931">
    <property type="entry name" value="RapZ_C"/>
</dbReference>
<evidence type="ECO:0000256" key="2">
    <source>
        <dbReference type="ARBA" id="ARBA00022840"/>
    </source>
</evidence>
<sequence length="343" mass="36846">MTEAPAVRPVVLVTGLSGAGKASILRVLEDLGFETVDNPPLKVLEELVEDGDAPIAAGIDTRTRGFVPTGALVTLARLRRKPGIAVTLVFATAEDAVLLRRFTETRRRHPLAPGGSLGNRVIDGIARESALLAPLRDAADLVVDTSDLPLPGLRQMIERRFRPEGATGLAIQVMSFAFPRGLPREADLVFDMRFLRNPHYVPALKPQTGRDPAVAAYVEEDPDFPAFWARLTGFIDPLLPRYVAEGKKYLTIAVGCTGGRHRSVLVAERLADHLRSAGWRADVTHRELAQRELAQRELAGMDPGALPAHRSAPSPASREGAGGDAVPSPQAGTGGREALTRTP</sequence>
<dbReference type="OrthoDB" id="9784461at2"/>
<dbReference type="InterPro" id="IPR053930">
    <property type="entry name" value="RapZ-like_N"/>
</dbReference>
<keyword evidence="9" id="KW-1185">Reference proteome</keyword>
<feature type="binding site" evidence="4">
    <location>
        <begin position="60"/>
        <end position="63"/>
    </location>
    <ligand>
        <name>GTP</name>
        <dbReference type="ChEBI" id="CHEBI:37565"/>
    </ligand>
</feature>
<evidence type="ECO:0000259" key="7">
    <source>
        <dbReference type="Pfam" id="PF22740"/>
    </source>
</evidence>
<evidence type="ECO:0000313" key="9">
    <source>
        <dbReference type="Proteomes" id="UP000249065"/>
    </source>
</evidence>
<comment type="caution">
    <text evidence="8">The sequence shown here is derived from an EMBL/GenBank/DDBJ whole genome shotgun (WGS) entry which is preliminary data.</text>
</comment>
<feature type="binding site" evidence="4">
    <location>
        <begin position="15"/>
        <end position="22"/>
    </location>
    <ligand>
        <name>ATP</name>
        <dbReference type="ChEBI" id="CHEBI:30616"/>
    </ligand>
</feature>
<dbReference type="InterPro" id="IPR005337">
    <property type="entry name" value="RapZ-like"/>
</dbReference>
<evidence type="ECO:0000313" key="8">
    <source>
        <dbReference type="EMBL" id="RAI59554.1"/>
    </source>
</evidence>
<reference evidence="9" key="1">
    <citation type="submission" date="2018-06" db="EMBL/GenBank/DDBJ databases">
        <authorList>
            <person name="Khan S.A."/>
        </authorList>
    </citation>
    <scope>NUCLEOTIDE SEQUENCE [LARGE SCALE GENOMIC DNA]</scope>
    <source>
        <strain evidence="9">DB-1506</strain>
    </source>
</reference>
<protein>
    <submittedName>
        <fullName evidence="8">RNase adapter RapZ</fullName>
    </submittedName>
</protein>
<dbReference type="AlphaFoldDB" id="A0A327MBM0"/>
<gene>
    <name evidence="8" type="ORF">DOO78_08125</name>
</gene>
<dbReference type="SUPFAM" id="SSF52540">
    <property type="entry name" value="P-loop containing nucleoside triphosphate hydrolases"/>
    <property type="match status" value="1"/>
</dbReference>
<dbReference type="GO" id="GO:0005524">
    <property type="term" value="F:ATP binding"/>
    <property type="evidence" value="ECO:0007669"/>
    <property type="project" value="UniProtKB-UniRule"/>
</dbReference>
<evidence type="ECO:0000259" key="6">
    <source>
        <dbReference type="Pfam" id="PF03668"/>
    </source>
</evidence>
<name>A0A327MBM0_9PROT</name>
<dbReference type="GO" id="GO:0005525">
    <property type="term" value="F:GTP binding"/>
    <property type="evidence" value="ECO:0007669"/>
    <property type="project" value="UniProtKB-UniRule"/>
</dbReference>
<dbReference type="RefSeq" id="WP_111469242.1">
    <property type="nucleotide sequence ID" value="NZ_QLIX01000004.1"/>
</dbReference>
<keyword evidence="3 4" id="KW-0342">GTP-binding</keyword>
<dbReference type="HAMAP" id="MF_00636">
    <property type="entry name" value="RapZ_like"/>
    <property type="match status" value="1"/>
</dbReference>
<keyword evidence="1 4" id="KW-0547">Nucleotide-binding</keyword>
<accession>A0A327MBM0</accession>
<dbReference type="PANTHER" id="PTHR30448">
    <property type="entry name" value="RNASE ADAPTER PROTEIN RAPZ"/>
    <property type="match status" value="1"/>
</dbReference>
<feature type="domain" description="RapZ-like N-terminal" evidence="6">
    <location>
        <begin position="10"/>
        <end position="163"/>
    </location>
</feature>
<dbReference type="NCBIfam" id="NF003828">
    <property type="entry name" value="PRK05416.1"/>
    <property type="match status" value="1"/>
</dbReference>
<feature type="domain" description="RapZ C-terminal" evidence="7">
    <location>
        <begin position="170"/>
        <end position="288"/>
    </location>
</feature>
<dbReference type="EMBL" id="QLIX01000004">
    <property type="protein sequence ID" value="RAI59554.1"/>
    <property type="molecule type" value="Genomic_DNA"/>
</dbReference>
<dbReference type="Pfam" id="PF03668">
    <property type="entry name" value="RapZ-like_N"/>
    <property type="match status" value="1"/>
</dbReference>
<evidence type="ECO:0000256" key="3">
    <source>
        <dbReference type="ARBA" id="ARBA00023134"/>
    </source>
</evidence>
<proteinExistence type="inferred from homology"/>
<organism evidence="8 9">
    <name type="scientific">Roseicella frigidaeris</name>
    <dbReference type="NCBI Taxonomy" id="2230885"/>
    <lineage>
        <taxon>Bacteria</taxon>
        <taxon>Pseudomonadati</taxon>
        <taxon>Pseudomonadota</taxon>
        <taxon>Alphaproteobacteria</taxon>
        <taxon>Acetobacterales</taxon>
        <taxon>Roseomonadaceae</taxon>
        <taxon>Roseicella</taxon>
    </lineage>
</organism>
<evidence type="ECO:0000256" key="5">
    <source>
        <dbReference type="SAM" id="MobiDB-lite"/>
    </source>
</evidence>
<dbReference type="PANTHER" id="PTHR30448:SF0">
    <property type="entry name" value="RNASE ADAPTER PROTEIN RAPZ"/>
    <property type="match status" value="1"/>
</dbReference>
<dbReference type="Proteomes" id="UP000249065">
    <property type="component" value="Unassembled WGS sequence"/>
</dbReference>
<feature type="region of interest" description="Disordered" evidence="5">
    <location>
        <begin position="301"/>
        <end position="343"/>
    </location>
</feature>